<reference evidence="6" key="1">
    <citation type="journal article" date="2019" name="Int. J. Syst. Evol. Microbiol.">
        <title>The Global Catalogue of Microorganisms (GCM) 10K type strain sequencing project: providing services to taxonomists for standard genome sequencing and annotation.</title>
        <authorList>
            <consortium name="The Broad Institute Genomics Platform"/>
            <consortium name="The Broad Institute Genome Sequencing Center for Infectious Disease"/>
            <person name="Wu L."/>
            <person name="Ma J."/>
        </authorList>
    </citation>
    <scope>NUCLEOTIDE SEQUENCE [LARGE SCALE GENOMIC DNA]</scope>
    <source>
        <strain evidence="6">NBRC 103632</strain>
    </source>
</reference>
<keyword evidence="2" id="KW-0436">Ligase</keyword>
<dbReference type="Pfam" id="PF01068">
    <property type="entry name" value="DNA_ligase_A_M"/>
    <property type="match status" value="1"/>
</dbReference>
<evidence type="ECO:0000256" key="2">
    <source>
        <dbReference type="ARBA" id="ARBA00022598"/>
    </source>
</evidence>
<gene>
    <name evidence="5" type="ORF">ACFO3E_09555</name>
</gene>
<dbReference type="RefSeq" id="WP_380804173.1">
    <property type="nucleotide sequence ID" value="NZ_JBHSFZ010000016.1"/>
</dbReference>
<organism evidence="5 6">
    <name type="scientific">Sphingobium tyrosinilyticum</name>
    <dbReference type="NCBI Taxonomy" id="2715436"/>
    <lineage>
        <taxon>Bacteria</taxon>
        <taxon>Pseudomonadati</taxon>
        <taxon>Pseudomonadota</taxon>
        <taxon>Alphaproteobacteria</taxon>
        <taxon>Sphingomonadales</taxon>
        <taxon>Sphingomonadaceae</taxon>
        <taxon>Sphingobium</taxon>
    </lineage>
</organism>
<evidence type="ECO:0000256" key="1">
    <source>
        <dbReference type="ARBA" id="ARBA00007572"/>
    </source>
</evidence>
<dbReference type="PANTHER" id="PTHR45674:SF4">
    <property type="entry name" value="DNA LIGASE 1"/>
    <property type="match status" value="1"/>
</dbReference>
<dbReference type="InterPro" id="IPR050191">
    <property type="entry name" value="ATP-dep_DNA_ligase"/>
</dbReference>
<dbReference type="Gene3D" id="2.40.50.140">
    <property type="entry name" value="Nucleic acid-binding proteins"/>
    <property type="match status" value="1"/>
</dbReference>
<evidence type="ECO:0000256" key="3">
    <source>
        <dbReference type="ARBA" id="ARBA00034003"/>
    </source>
</evidence>
<evidence type="ECO:0000259" key="4">
    <source>
        <dbReference type="PROSITE" id="PS50160"/>
    </source>
</evidence>
<dbReference type="EMBL" id="JBHSFZ010000016">
    <property type="protein sequence ID" value="MFC4594436.1"/>
    <property type="molecule type" value="Genomic_DNA"/>
</dbReference>
<dbReference type="SUPFAM" id="SSF56091">
    <property type="entry name" value="DNA ligase/mRNA capping enzyme, catalytic domain"/>
    <property type="match status" value="1"/>
</dbReference>
<comment type="catalytic activity">
    <reaction evidence="3">
        <text>ATP + (deoxyribonucleotide)n-3'-hydroxyl + 5'-phospho-(deoxyribonucleotide)m = (deoxyribonucleotide)n+m + AMP + diphosphate.</text>
        <dbReference type="EC" id="6.5.1.1"/>
    </reaction>
</comment>
<dbReference type="InterPro" id="IPR012340">
    <property type="entry name" value="NA-bd_OB-fold"/>
</dbReference>
<evidence type="ECO:0000313" key="6">
    <source>
        <dbReference type="Proteomes" id="UP001595957"/>
    </source>
</evidence>
<dbReference type="Proteomes" id="UP001595957">
    <property type="component" value="Unassembled WGS sequence"/>
</dbReference>
<comment type="caution">
    <text evidence="5">The sequence shown here is derived from an EMBL/GenBank/DDBJ whole genome shotgun (WGS) entry which is preliminary data.</text>
</comment>
<sequence length="295" mass="33293">MLQTMVPHLGFVPTMQPTLVHDAPEGDQWLHEIKYDGYRTELLLDGDNGRAYTRNGHDWSDKYRLILEAAQSLRGSPALLDGEVIVQGEAGLSDFHAVRRTITSHPERLVFYAFDLMMLESQDIRREPLTDRRARLRDMIGEHDAAFPIQFSDHIVGHGAEFFHKAEQLGLEGIVSKLADSRYRAGYSTSWLKIKAFTVGQFVIVGTEQGLGPTIALCARETLHGLEYAGSAMLTLTAKDRDRFWAAAERLQRSTPAVEAGKRKAARWLEPVMHARVRHLRGEETLRHATVLELL</sequence>
<proteinExistence type="inferred from homology"/>
<evidence type="ECO:0000313" key="5">
    <source>
        <dbReference type="EMBL" id="MFC4594436.1"/>
    </source>
</evidence>
<dbReference type="PROSITE" id="PS50160">
    <property type="entry name" value="DNA_LIGASE_A3"/>
    <property type="match status" value="1"/>
</dbReference>
<dbReference type="Gene3D" id="3.30.1490.70">
    <property type="match status" value="1"/>
</dbReference>
<dbReference type="Gene3D" id="3.30.470.30">
    <property type="entry name" value="DNA ligase/mRNA capping enzyme"/>
    <property type="match status" value="1"/>
</dbReference>
<protein>
    <recommendedName>
        <fullName evidence="4">ATP-dependent DNA ligase family profile domain-containing protein</fullName>
    </recommendedName>
</protein>
<dbReference type="PANTHER" id="PTHR45674">
    <property type="entry name" value="DNA LIGASE 1/3 FAMILY MEMBER"/>
    <property type="match status" value="1"/>
</dbReference>
<dbReference type="CDD" id="cd07906">
    <property type="entry name" value="Adenylation_DNA_ligase_LigD_LigC"/>
    <property type="match status" value="1"/>
</dbReference>
<name>A0ABV9F183_9SPHN</name>
<dbReference type="InterPro" id="IPR012310">
    <property type="entry name" value="DNA_ligase_ATP-dep_cent"/>
</dbReference>
<comment type="similarity">
    <text evidence="1">Belongs to the ATP-dependent DNA ligase family.</text>
</comment>
<feature type="domain" description="ATP-dependent DNA ligase family profile" evidence="4">
    <location>
        <begin position="102"/>
        <end position="195"/>
    </location>
</feature>
<accession>A0ABV9F183</accession>
<keyword evidence="6" id="KW-1185">Reference proteome</keyword>